<reference evidence="2 3" key="1">
    <citation type="submission" date="2016-09" db="EMBL/GenBank/DDBJ databases">
        <title>Extensive genetic diversity and differential bi-allelic expression allows diatom success in the polar Southern Ocean.</title>
        <authorList>
            <consortium name="DOE Joint Genome Institute"/>
            <person name="Mock T."/>
            <person name="Otillar R.P."/>
            <person name="Strauss J."/>
            <person name="Dupont C."/>
            <person name="Frickenhaus S."/>
            <person name="Maumus F."/>
            <person name="Mcmullan M."/>
            <person name="Sanges R."/>
            <person name="Schmutz J."/>
            <person name="Toseland A."/>
            <person name="Valas R."/>
            <person name="Veluchamy A."/>
            <person name="Ward B.J."/>
            <person name="Allen A."/>
            <person name="Barry K."/>
            <person name="Falciatore A."/>
            <person name="Ferrante M."/>
            <person name="Fortunato A.E."/>
            <person name="Gloeckner G."/>
            <person name="Gruber A."/>
            <person name="Hipkin R."/>
            <person name="Janech M."/>
            <person name="Kroth P."/>
            <person name="Leese F."/>
            <person name="Lindquist E."/>
            <person name="Lyon B.R."/>
            <person name="Martin J."/>
            <person name="Mayer C."/>
            <person name="Parker M."/>
            <person name="Quesneville H."/>
            <person name="Raymond J."/>
            <person name="Uhlig C."/>
            <person name="Valentin K.U."/>
            <person name="Worden A.Z."/>
            <person name="Armbrust E.V."/>
            <person name="Bowler C."/>
            <person name="Green B."/>
            <person name="Moulton V."/>
            <person name="Van Oosterhout C."/>
            <person name="Grigoriev I."/>
        </authorList>
    </citation>
    <scope>NUCLEOTIDE SEQUENCE [LARGE SCALE GENOMIC DNA]</scope>
    <source>
        <strain evidence="2 3">CCMP1102</strain>
    </source>
</reference>
<dbReference type="OrthoDB" id="1717591at2759"/>
<feature type="compositionally biased region" description="Basic and acidic residues" evidence="1">
    <location>
        <begin position="227"/>
        <end position="239"/>
    </location>
</feature>
<feature type="compositionally biased region" description="Low complexity" evidence="1">
    <location>
        <begin position="174"/>
        <end position="184"/>
    </location>
</feature>
<evidence type="ECO:0000313" key="2">
    <source>
        <dbReference type="EMBL" id="OEU16597.1"/>
    </source>
</evidence>
<dbReference type="SUPFAM" id="SSF46565">
    <property type="entry name" value="Chaperone J-domain"/>
    <property type="match status" value="1"/>
</dbReference>
<dbReference type="Proteomes" id="UP000095751">
    <property type="component" value="Unassembled WGS sequence"/>
</dbReference>
<protein>
    <recommendedName>
        <fullName evidence="4">J domain-containing protein</fullName>
    </recommendedName>
</protein>
<gene>
    <name evidence="2" type="ORF">FRACYDRAFT_185755</name>
</gene>
<dbReference type="InterPro" id="IPR036869">
    <property type="entry name" value="J_dom_sf"/>
</dbReference>
<dbReference type="GO" id="GO:0031982">
    <property type="term" value="C:vesicle"/>
    <property type="evidence" value="ECO:0007669"/>
    <property type="project" value="TreeGrafter"/>
</dbReference>
<dbReference type="GO" id="GO:0030276">
    <property type="term" value="F:clathrin binding"/>
    <property type="evidence" value="ECO:0007669"/>
    <property type="project" value="TreeGrafter"/>
</dbReference>
<dbReference type="PANTHER" id="PTHR23172">
    <property type="entry name" value="AUXILIN/CYCLIN G-ASSOCIATED KINASE-RELATED"/>
    <property type="match status" value="1"/>
</dbReference>
<evidence type="ECO:0008006" key="4">
    <source>
        <dbReference type="Google" id="ProtNLM"/>
    </source>
</evidence>
<dbReference type="InParanoid" id="A0A1E7FEM7"/>
<dbReference type="KEGG" id="fcy:FRACYDRAFT_185755"/>
<proteinExistence type="predicted"/>
<dbReference type="GO" id="GO:0072318">
    <property type="term" value="P:clathrin coat disassembly"/>
    <property type="evidence" value="ECO:0007669"/>
    <property type="project" value="TreeGrafter"/>
</dbReference>
<name>A0A1E7FEM7_9STRA</name>
<feature type="compositionally biased region" description="Polar residues" evidence="1">
    <location>
        <begin position="185"/>
        <end position="197"/>
    </location>
</feature>
<evidence type="ECO:0000256" key="1">
    <source>
        <dbReference type="SAM" id="MobiDB-lite"/>
    </source>
</evidence>
<feature type="region of interest" description="Disordered" evidence="1">
    <location>
        <begin position="133"/>
        <end position="239"/>
    </location>
</feature>
<accession>A0A1E7FEM7</accession>
<sequence>MFLLLSHCVAAHSLSHLGPEGYHWRVLIEDKSSATGTQKTFSWWDIQDGNAKLPVKETSQYELRKLLFPSRPTASSADSATKAAKGAFKMMGKAMASAIGDEGGVENQGPPVSVMVVKLLDLVKIHDKYSGGGGLAHHAPSQPRPRRAVVSAPKSRPAAPQPSRVNNTHPRPPAARQAAPQPQRTVHSANKSTSNGGNLMDFGDTPASRVMHHAASAPSVANPNETRAQRLKREKETKMKTSNRVWDDIDQRWIEVDPKIGRTGGGVAGRNTNPGAPPAAKKNSVGIKLDMSNAAGKSASVQKAMNDRVNEMETSRQKAVAEVKQREVDKKRKEDEEDLIRLQLEPKIKAWSEEHGKKKQLQALLANLHTILWKGTKWKEINIGDILQPSKCKKFYFKATLVVHPDKTHDLPAEQRFLAKRIFDALSQAKTIWDESLGK</sequence>
<dbReference type="EMBL" id="KV784358">
    <property type="protein sequence ID" value="OEU16597.1"/>
    <property type="molecule type" value="Genomic_DNA"/>
</dbReference>
<feature type="region of interest" description="Disordered" evidence="1">
    <location>
        <begin position="261"/>
        <end position="283"/>
    </location>
</feature>
<dbReference type="Gene3D" id="1.10.287.110">
    <property type="entry name" value="DnaJ domain"/>
    <property type="match status" value="1"/>
</dbReference>
<dbReference type="AlphaFoldDB" id="A0A1E7FEM7"/>
<evidence type="ECO:0000313" key="3">
    <source>
        <dbReference type="Proteomes" id="UP000095751"/>
    </source>
</evidence>
<dbReference type="GO" id="GO:0072583">
    <property type="term" value="P:clathrin-dependent endocytosis"/>
    <property type="evidence" value="ECO:0007669"/>
    <property type="project" value="TreeGrafter"/>
</dbReference>
<organism evidence="2 3">
    <name type="scientific">Fragilariopsis cylindrus CCMP1102</name>
    <dbReference type="NCBI Taxonomy" id="635003"/>
    <lineage>
        <taxon>Eukaryota</taxon>
        <taxon>Sar</taxon>
        <taxon>Stramenopiles</taxon>
        <taxon>Ochrophyta</taxon>
        <taxon>Bacillariophyta</taxon>
        <taxon>Bacillariophyceae</taxon>
        <taxon>Bacillariophycidae</taxon>
        <taxon>Bacillariales</taxon>
        <taxon>Bacillariaceae</taxon>
        <taxon>Fragilariopsis</taxon>
    </lineage>
</organism>
<keyword evidence="3" id="KW-1185">Reference proteome</keyword>
<dbReference type="GO" id="GO:0005737">
    <property type="term" value="C:cytoplasm"/>
    <property type="evidence" value="ECO:0007669"/>
    <property type="project" value="TreeGrafter"/>
</dbReference>
<dbReference type="PANTHER" id="PTHR23172:SF19">
    <property type="entry name" value="J DOMAIN-CONTAINING PROTEIN"/>
    <property type="match status" value="1"/>
</dbReference>